<evidence type="ECO:0000256" key="1">
    <source>
        <dbReference type="SAM" id="Phobius"/>
    </source>
</evidence>
<evidence type="ECO:0000313" key="2">
    <source>
        <dbReference type="EMBL" id="GAA5063476.1"/>
    </source>
</evidence>
<organism evidence="2 3">
    <name type="scientific">Nocardia callitridis</name>
    <dbReference type="NCBI Taxonomy" id="648753"/>
    <lineage>
        <taxon>Bacteria</taxon>
        <taxon>Bacillati</taxon>
        <taxon>Actinomycetota</taxon>
        <taxon>Actinomycetes</taxon>
        <taxon>Mycobacteriales</taxon>
        <taxon>Nocardiaceae</taxon>
        <taxon>Nocardia</taxon>
    </lineage>
</organism>
<feature type="transmembrane region" description="Helical" evidence="1">
    <location>
        <begin position="72"/>
        <end position="95"/>
    </location>
</feature>
<dbReference type="EMBL" id="BAABJM010000005">
    <property type="protein sequence ID" value="GAA5063476.1"/>
    <property type="molecule type" value="Genomic_DNA"/>
</dbReference>
<comment type="caution">
    <text evidence="2">The sequence shown here is derived from an EMBL/GenBank/DDBJ whole genome shotgun (WGS) entry which is preliminary data.</text>
</comment>
<feature type="transmembrane region" description="Helical" evidence="1">
    <location>
        <begin position="107"/>
        <end position="126"/>
    </location>
</feature>
<reference evidence="3" key="1">
    <citation type="journal article" date="2019" name="Int. J. Syst. Evol. Microbiol.">
        <title>The Global Catalogue of Microorganisms (GCM) 10K type strain sequencing project: providing services to taxonomists for standard genome sequencing and annotation.</title>
        <authorList>
            <consortium name="The Broad Institute Genomics Platform"/>
            <consortium name="The Broad Institute Genome Sequencing Center for Infectious Disease"/>
            <person name="Wu L."/>
            <person name="Ma J."/>
        </authorList>
    </citation>
    <scope>NUCLEOTIDE SEQUENCE [LARGE SCALE GENOMIC DNA]</scope>
    <source>
        <strain evidence="3">JCM 18298</strain>
    </source>
</reference>
<keyword evidence="3" id="KW-1185">Reference proteome</keyword>
<feature type="transmembrane region" description="Helical" evidence="1">
    <location>
        <begin position="181"/>
        <end position="206"/>
    </location>
</feature>
<protein>
    <recommendedName>
        <fullName evidence="4">Integral membrane protein</fullName>
    </recommendedName>
</protein>
<proteinExistence type="predicted"/>
<keyword evidence="1" id="KW-0812">Transmembrane</keyword>
<name>A0ABP9KTR1_9NOCA</name>
<keyword evidence="1" id="KW-1133">Transmembrane helix</keyword>
<accession>A0ABP9KTR1</accession>
<sequence length="321" mass="35228">MKVGIAALVPLVLLVLAAERIWTGTRKGASRSTGLDNPFTQILLTLGLAKLCRVPYITDDLLSPQLQRLTGVANLLTLAGMTFGALSAIPVLAFSSYITGRNLSARIQVVAAGVVVMVMVGTYLPSPMAREAVPFLQNHFAVTGAVLPYWIAFIAPLTLSTLVGFAYTVRELVWVRRGPFARALAGVVVAYLLGFAYCAFNVANLVGNYTGTDSFVVRNSEIIENSLGLASLAAAGFSAATYAWHILRDRARRYRLLRRHGRTWLEARKVSPEVVLDKSYHFRPTRRACWSAARSAQAAYRLQMELADHKHQAARQLRVLR</sequence>
<feature type="transmembrane region" description="Helical" evidence="1">
    <location>
        <begin position="226"/>
        <end position="247"/>
    </location>
</feature>
<gene>
    <name evidence="2" type="ORF">GCM10023318_48270</name>
</gene>
<feature type="transmembrane region" description="Helical" evidence="1">
    <location>
        <begin position="146"/>
        <end position="169"/>
    </location>
</feature>
<evidence type="ECO:0000313" key="3">
    <source>
        <dbReference type="Proteomes" id="UP001500603"/>
    </source>
</evidence>
<evidence type="ECO:0008006" key="4">
    <source>
        <dbReference type="Google" id="ProtNLM"/>
    </source>
</evidence>
<dbReference type="Proteomes" id="UP001500603">
    <property type="component" value="Unassembled WGS sequence"/>
</dbReference>
<keyword evidence="1" id="KW-0472">Membrane</keyword>